<dbReference type="PANTHER" id="PTHR23248">
    <property type="entry name" value="PHOSPHOLIPID SCRAMBLASE-RELATED"/>
    <property type="match status" value="1"/>
</dbReference>
<dbReference type="STRING" id="104452.A0A0L7L803"/>
<protein>
    <recommendedName>
        <fullName evidence="2">Phospholipid scramblase</fullName>
    </recommendedName>
</protein>
<dbReference type="SUPFAM" id="SSF54518">
    <property type="entry name" value="Tubby C-terminal domain-like"/>
    <property type="match status" value="1"/>
</dbReference>
<sequence length="206" mass="23102">MKTREITNSTRTSKWMQCPSTKTEFPGLAYIYPLNELIIVEEKDALHDVIGTPGICYTIFNNQGQKVFLAVQDRRCKTFDVKIFNYYGNEVIQVKRLYKLCLNKALVWAPPGNFAGSVNEVKRYVNTYLVKNKDGEVVLMIKAQGLFQYVYSILSGDEEVGIVKKHWGIAAVLSVNNFGISFPVGADVTDKAVLLGACLLIGCLKY</sequence>
<dbReference type="PANTHER" id="PTHR23248:SF9">
    <property type="entry name" value="PHOSPHOLIPID SCRAMBLASE"/>
    <property type="match status" value="1"/>
</dbReference>
<comment type="cofactor">
    <cofactor evidence="2">
        <name>Ca(2+)</name>
        <dbReference type="ChEBI" id="CHEBI:29108"/>
    </cofactor>
</comment>
<dbReference type="AlphaFoldDB" id="A0A0L7L803"/>
<keyword evidence="2" id="KW-0564">Palmitate</keyword>
<evidence type="ECO:0000256" key="1">
    <source>
        <dbReference type="ARBA" id="ARBA00005350"/>
    </source>
</evidence>
<accession>A0A0L7L803</accession>
<name>A0A0L7L803_OPEBR</name>
<keyword evidence="2" id="KW-0449">Lipoprotein</keyword>
<dbReference type="Pfam" id="PF03803">
    <property type="entry name" value="Scramblase"/>
    <property type="match status" value="1"/>
</dbReference>
<dbReference type="GO" id="GO:0005886">
    <property type="term" value="C:plasma membrane"/>
    <property type="evidence" value="ECO:0007669"/>
    <property type="project" value="TreeGrafter"/>
</dbReference>
<dbReference type="EMBL" id="JTDY01002346">
    <property type="protein sequence ID" value="KOB71622.1"/>
    <property type="molecule type" value="Genomic_DNA"/>
</dbReference>
<dbReference type="InterPro" id="IPR025659">
    <property type="entry name" value="Tubby-like_C"/>
</dbReference>
<evidence type="ECO:0000313" key="4">
    <source>
        <dbReference type="Proteomes" id="UP000037510"/>
    </source>
</evidence>
<keyword evidence="2" id="KW-0106">Calcium</keyword>
<proteinExistence type="inferred from homology"/>
<reference evidence="3 4" key="1">
    <citation type="journal article" date="2015" name="Genome Biol. Evol.">
        <title>The genome of winter moth (Operophtera brumata) provides a genomic perspective on sexual dimorphism and phenology.</title>
        <authorList>
            <person name="Derks M.F."/>
            <person name="Smit S."/>
            <person name="Salis L."/>
            <person name="Schijlen E."/>
            <person name="Bossers A."/>
            <person name="Mateman C."/>
            <person name="Pijl A.S."/>
            <person name="de Ridder D."/>
            <person name="Groenen M.A."/>
            <person name="Visser M.E."/>
            <person name="Megens H.J."/>
        </authorList>
    </citation>
    <scope>NUCLEOTIDE SEQUENCE [LARGE SCALE GENOMIC DNA]</scope>
    <source>
        <strain evidence="3">WM2013NL</strain>
        <tissue evidence="3">Head and thorax</tissue>
    </source>
</reference>
<comment type="caution">
    <text evidence="3">The sequence shown here is derived from an EMBL/GenBank/DDBJ whole genome shotgun (WGS) entry which is preliminary data.</text>
</comment>
<keyword evidence="4" id="KW-1185">Reference proteome</keyword>
<dbReference type="InterPro" id="IPR005552">
    <property type="entry name" value="Scramblase"/>
</dbReference>
<organism evidence="3 4">
    <name type="scientific">Operophtera brumata</name>
    <name type="common">Winter moth</name>
    <name type="synonym">Phalaena brumata</name>
    <dbReference type="NCBI Taxonomy" id="104452"/>
    <lineage>
        <taxon>Eukaryota</taxon>
        <taxon>Metazoa</taxon>
        <taxon>Ecdysozoa</taxon>
        <taxon>Arthropoda</taxon>
        <taxon>Hexapoda</taxon>
        <taxon>Insecta</taxon>
        <taxon>Pterygota</taxon>
        <taxon>Neoptera</taxon>
        <taxon>Endopterygota</taxon>
        <taxon>Lepidoptera</taxon>
        <taxon>Glossata</taxon>
        <taxon>Ditrysia</taxon>
        <taxon>Geometroidea</taxon>
        <taxon>Geometridae</taxon>
        <taxon>Larentiinae</taxon>
        <taxon>Operophtera</taxon>
    </lineage>
</organism>
<dbReference type="OrthoDB" id="191150at2759"/>
<gene>
    <name evidence="3" type="ORF">OBRU01_11685</name>
</gene>
<evidence type="ECO:0000313" key="3">
    <source>
        <dbReference type="EMBL" id="KOB71622.1"/>
    </source>
</evidence>
<comment type="function">
    <text evidence="2">May mediate accelerated ATP-independent bidirectional transbilayer migration of phospholipids upon binding calcium ions that results in a loss of phospholipid asymmetry in the plasma membrane.</text>
</comment>
<evidence type="ECO:0000256" key="2">
    <source>
        <dbReference type="RuleBase" id="RU363116"/>
    </source>
</evidence>
<dbReference type="GO" id="GO:0017128">
    <property type="term" value="F:phospholipid scramblase activity"/>
    <property type="evidence" value="ECO:0007669"/>
    <property type="project" value="InterPro"/>
</dbReference>
<comment type="similarity">
    <text evidence="1 2">Belongs to the phospholipid scramblase family.</text>
</comment>
<dbReference type="Proteomes" id="UP000037510">
    <property type="component" value="Unassembled WGS sequence"/>
</dbReference>